<gene>
    <name evidence="4" type="ORF">WA026_018569</name>
</gene>
<dbReference type="AlphaFoldDB" id="A0AAW1UBM8"/>
<dbReference type="InterPro" id="IPR050836">
    <property type="entry name" value="SDS22/Internalin_LRR"/>
</dbReference>
<name>A0AAW1UBM8_9CUCU</name>
<reference evidence="4 5" key="1">
    <citation type="submission" date="2023-03" db="EMBL/GenBank/DDBJ databases">
        <title>Genome insight into feeding habits of ladybird beetles.</title>
        <authorList>
            <person name="Li H.-S."/>
            <person name="Huang Y.-H."/>
            <person name="Pang H."/>
        </authorList>
    </citation>
    <scope>NUCLEOTIDE SEQUENCE [LARGE SCALE GENOMIC DNA]</scope>
    <source>
        <strain evidence="4">SYSU_2023b</strain>
        <tissue evidence="4">Whole body</tissue>
    </source>
</reference>
<dbReference type="PROSITE" id="PS51450">
    <property type="entry name" value="LRR"/>
    <property type="match status" value="2"/>
</dbReference>
<dbReference type="InterPro" id="IPR001611">
    <property type="entry name" value="Leu-rich_rpt"/>
</dbReference>
<evidence type="ECO:0000313" key="5">
    <source>
        <dbReference type="Proteomes" id="UP001431783"/>
    </source>
</evidence>
<feature type="compositionally biased region" description="Basic residues" evidence="3">
    <location>
        <begin position="303"/>
        <end position="313"/>
    </location>
</feature>
<evidence type="ECO:0008006" key="6">
    <source>
        <dbReference type="Google" id="ProtNLM"/>
    </source>
</evidence>
<protein>
    <recommendedName>
        <fullName evidence="6">Protein phosphatase 1 regulatory subunit 42</fullName>
    </recommendedName>
</protein>
<accession>A0AAW1UBM8</accession>
<dbReference type="EMBL" id="JARQZJ010000042">
    <property type="protein sequence ID" value="KAK9877460.1"/>
    <property type="molecule type" value="Genomic_DNA"/>
</dbReference>
<dbReference type="Gene3D" id="3.80.10.10">
    <property type="entry name" value="Ribonuclease Inhibitor"/>
    <property type="match status" value="2"/>
</dbReference>
<keyword evidence="1" id="KW-0433">Leucine-rich repeat</keyword>
<proteinExistence type="predicted"/>
<dbReference type="CDD" id="cd21340">
    <property type="entry name" value="PPP1R42"/>
    <property type="match status" value="1"/>
</dbReference>
<keyword evidence="2" id="KW-0677">Repeat</keyword>
<evidence type="ECO:0000313" key="4">
    <source>
        <dbReference type="EMBL" id="KAK9877460.1"/>
    </source>
</evidence>
<keyword evidence="5" id="KW-1185">Reference proteome</keyword>
<dbReference type="SMART" id="SM00365">
    <property type="entry name" value="LRR_SD22"/>
    <property type="match status" value="4"/>
</dbReference>
<dbReference type="Proteomes" id="UP001431783">
    <property type="component" value="Unassembled WGS sequence"/>
</dbReference>
<comment type="caution">
    <text evidence="4">The sequence shown here is derived from an EMBL/GenBank/DDBJ whole genome shotgun (WGS) entry which is preliminary data.</text>
</comment>
<dbReference type="InterPro" id="IPR032675">
    <property type="entry name" value="LRR_dom_sf"/>
</dbReference>
<organism evidence="4 5">
    <name type="scientific">Henosepilachna vigintioctopunctata</name>
    <dbReference type="NCBI Taxonomy" id="420089"/>
    <lineage>
        <taxon>Eukaryota</taxon>
        <taxon>Metazoa</taxon>
        <taxon>Ecdysozoa</taxon>
        <taxon>Arthropoda</taxon>
        <taxon>Hexapoda</taxon>
        <taxon>Insecta</taxon>
        <taxon>Pterygota</taxon>
        <taxon>Neoptera</taxon>
        <taxon>Endopterygota</taxon>
        <taxon>Coleoptera</taxon>
        <taxon>Polyphaga</taxon>
        <taxon>Cucujiformia</taxon>
        <taxon>Coccinelloidea</taxon>
        <taxon>Coccinellidae</taxon>
        <taxon>Epilachninae</taxon>
        <taxon>Epilachnini</taxon>
        <taxon>Henosepilachna</taxon>
    </lineage>
</organism>
<feature type="region of interest" description="Disordered" evidence="3">
    <location>
        <begin position="293"/>
        <end position="318"/>
    </location>
</feature>
<evidence type="ECO:0000256" key="2">
    <source>
        <dbReference type="ARBA" id="ARBA00022737"/>
    </source>
</evidence>
<dbReference type="SUPFAM" id="SSF52058">
    <property type="entry name" value="L domain-like"/>
    <property type="match status" value="1"/>
</dbReference>
<dbReference type="PANTHER" id="PTHR46652:SF3">
    <property type="entry name" value="LEUCINE-RICH REPEAT-CONTAINING PROTEIN 9"/>
    <property type="match status" value="1"/>
</dbReference>
<evidence type="ECO:0000256" key="3">
    <source>
        <dbReference type="SAM" id="MobiDB-lite"/>
    </source>
</evidence>
<evidence type="ECO:0000256" key="1">
    <source>
        <dbReference type="ARBA" id="ARBA00022614"/>
    </source>
</evidence>
<dbReference type="PANTHER" id="PTHR46652">
    <property type="entry name" value="LEUCINE-RICH REPEAT AND IQ DOMAIN-CONTAINING PROTEIN 1-RELATED"/>
    <property type="match status" value="1"/>
</dbReference>
<sequence length="334" mass="38031">MKSQKTAKEKPKLAHSKFKISKSQNQVTHYYLDHKNLTKIPDLDLSTACVIYLHNNSITIIENLKSLQLSSLYLQCNNIQKIENLEEVPHIKKLYLGNNEFSVLEGISHLNDLEELHIEKQRLPIGMSLCFDPRSVFSIAKSLQVLDVSDNGLESLSSLAPLRHLKFFNASNNKLNDIDEVCEVIKSWFYLRDACFSGNPMSRRHRYREDIVAAAYCLENLDDKPISATTRNFIKRFENEKLKKTSRPSVNLADIHSSLPRNYPPPLQKAVSASLIQKKMHVLGPLDFPTEDTTSQSVYRSKSVLKKRSKPKNQVKTLIPDIPGSLSLKITTSK</sequence>